<feature type="domain" description="Band 7" evidence="3">
    <location>
        <begin position="52"/>
        <end position="209"/>
    </location>
</feature>
<evidence type="ECO:0000256" key="1">
    <source>
        <dbReference type="ARBA" id="ARBA00008164"/>
    </source>
</evidence>
<dbReference type="PRINTS" id="PR00721">
    <property type="entry name" value="STOMATIN"/>
</dbReference>
<dbReference type="FunFam" id="3.30.479.30:FF:000004">
    <property type="entry name" value="Putative membrane protease family, stomatin"/>
    <property type="match status" value="1"/>
</dbReference>
<comment type="caution">
    <text evidence="4">The sequence shown here is derived from an EMBL/GenBank/DDBJ whole genome shotgun (WGS) entry which is preliminary data.</text>
</comment>
<dbReference type="PATRIC" id="fig|1618659.3.peg.316"/>
<evidence type="ECO:0000256" key="2">
    <source>
        <dbReference type="SAM" id="Phobius"/>
    </source>
</evidence>
<gene>
    <name evidence="4" type="ORF">UV11_C0007G0030</name>
</gene>
<evidence type="ECO:0000259" key="3">
    <source>
        <dbReference type="SMART" id="SM00244"/>
    </source>
</evidence>
<comment type="similarity">
    <text evidence="1">Belongs to the band 7/mec-2 family.</text>
</comment>
<dbReference type="Pfam" id="PF01145">
    <property type="entry name" value="Band_7"/>
    <property type="match status" value="1"/>
</dbReference>
<dbReference type="AlphaFoldDB" id="A0A0G0ZIP9"/>
<proteinExistence type="inferred from homology"/>
<dbReference type="SUPFAM" id="SSF117892">
    <property type="entry name" value="Band 7/SPFH domain"/>
    <property type="match status" value="1"/>
</dbReference>
<feature type="transmembrane region" description="Helical" evidence="2">
    <location>
        <begin position="32"/>
        <end position="52"/>
    </location>
</feature>
<keyword evidence="2" id="KW-1133">Transmembrane helix</keyword>
<dbReference type="STRING" id="1618659.UV11_C0007G0030"/>
<feature type="transmembrane region" description="Helical" evidence="2">
    <location>
        <begin position="9"/>
        <end position="26"/>
    </location>
</feature>
<sequence length="289" mass="31860">MENKSSNPVGTYIGLLVFLGFLGYFLSQSEIISGASLFLGLLGLFILILLIGGLRIVDQFERGVVLTLGKYTSTRQPGLTWLLIGIQRMTMVDLRITTTDIPQQEVITKDNVPVGINAVVYFQVQSAENAILNIKDYTLAVSQYAQAALRDVIGGVELDAVLSEREKIAEEIQKIVERATQPWGILVTDIKIQDIELPADMKRTMAKQAESERERRAVIIRAEGEFTAAEKLAQAASVLSAAPGGISMRTLQTIEKINPDPSKTVIFALPIEFFEGIKSLSQYLKEKTK</sequence>
<dbReference type="GO" id="GO:0098552">
    <property type="term" value="C:side of membrane"/>
    <property type="evidence" value="ECO:0007669"/>
    <property type="project" value="UniProtKB-ARBA"/>
</dbReference>
<dbReference type="InterPro" id="IPR036013">
    <property type="entry name" value="Band_7/SPFH_dom_sf"/>
</dbReference>
<evidence type="ECO:0000313" key="5">
    <source>
        <dbReference type="Proteomes" id="UP000034036"/>
    </source>
</evidence>
<dbReference type="PANTHER" id="PTHR10264:SF19">
    <property type="entry name" value="AT06885P-RELATED"/>
    <property type="match status" value="1"/>
</dbReference>
<dbReference type="Gene3D" id="3.30.479.30">
    <property type="entry name" value="Band 7 domain"/>
    <property type="match status" value="1"/>
</dbReference>
<protein>
    <submittedName>
        <fullName evidence="4">SPFH domain / Band 7 family protein</fullName>
    </submittedName>
</protein>
<keyword evidence="2" id="KW-0472">Membrane</keyword>
<dbReference type="InterPro" id="IPR001972">
    <property type="entry name" value="Stomatin_HflK_fam"/>
</dbReference>
<dbReference type="Gene3D" id="6.10.250.2090">
    <property type="match status" value="1"/>
</dbReference>
<dbReference type="EMBL" id="LCDF01000007">
    <property type="protein sequence ID" value="KKS48574.1"/>
    <property type="molecule type" value="Genomic_DNA"/>
</dbReference>
<dbReference type="GO" id="GO:0005886">
    <property type="term" value="C:plasma membrane"/>
    <property type="evidence" value="ECO:0007669"/>
    <property type="project" value="InterPro"/>
</dbReference>
<evidence type="ECO:0000313" key="4">
    <source>
        <dbReference type="EMBL" id="KKS48574.1"/>
    </source>
</evidence>
<dbReference type="CDD" id="cd08826">
    <property type="entry name" value="SPFH_eoslipins_u1"/>
    <property type="match status" value="1"/>
</dbReference>
<name>A0A0G0ZIP9_9BACT</name>
<organism evidence="4 5">
    <name type="scientific">Candidatus Giovannonibacteria bacterium GW2011_GWF2_42_19</name>
    <dbReference type="NCBI Taxonomy" id="1618659"/>
    <lineage>
        <taxon>Bacteria</taxon>
        <taxon>Candidatus Giovannoniibacteriota</taxon>
    </lineage>
</organism>
<reference evidence="4 5" key="1">
    <citation type="journal article" date="2015" name="Nature">
        <title>rRNA introns, odd ribosomes, and small enigmatic genomes across a large radiation of phyla.</title>
        <authorList>
            <person name="Brown C.T."/>
            <person name="Hug L.A."/>
            <person name="Thomas B.C."/>
            <person name="Sharon I."/>
            <person name="Castelle C.J."/>
            <person name="Singh A."/>
            <person name="Wilkins M.J."/>
            <person name="Williams K.H."/>
            <person name="Banfield J.F."/>
        </authorList>
    </citation>
    <scope>NUCLEOTIDE SEQUENCE [LARGE SCALE GENOMIC DNA]</scope>
</reference>
<keyword evidence="2" id="KW-0812">Transmembrane</keyword>
<dbReference type="InterPro" id="IPR001107">
    <property type="entry name" value="Band_7"/>
</dbReference>
<dbReference type="SMART" id="SM00244">
    <property type="entry name" value="PHB"/>
    <property type="match status" value="1"/>
</dbReference>
<dbReference type="InterPro" id="IPR043202">
    <property type="entry name" value="Band-7_stomatin-like"/>
</dbReference>
<accession>A0A0G0ZIP9</accession>
<dbReference type="PANTHER" id="PTHR10264">
    <property type="entry name" value="BAND 7 PROTEIN-RELATED"/>
    <property type="match status" value="1"/>
</dbReference>
<dbReference type="Proteomes" id="UP000034036">
    <property type="component" value="Unassembled WGS sequence"/>
</dbReference>